<proteinExistence type="predicted"/>
<dbReference type="EMBL" id="OZ034830">
    <property type="protein sequence ID" value="CAL1687337.1"/>
    <property type="molecule type" value="Genomic_DNA"/>
</dbReference>
<sequence length="72" mass="8282">MDLSIYSREEKRERFQSASSWRESAGRTESMSERMGKERGWTARERSNFWAIAGQFRRVPNPPLFGGGGSPQ</sequence>
<protein>
    <submittedName>
        <fullName evidence="2">Uncharacterized protein</fullName>
    </submittedName>
</protein>
<dbReference type="AlphaFoldDB" id="A0AAV2P4V0"/>
<dbReference type="Proteomes" id="UP001497644">
    <property type="component" value="Chromosome 7"/>
</dbReference>
<accession>A0AAV2P4V0</accession>
<evidence type="ECO:0000313" key="3">
    <source>
        <dbReference type="Proteomes" id="UP001497644"/>
    </source>
</evidence>
<evidence type="ECO:0000256" key="1">
    <source>
        <dbReference type="SAM" id="MobiDB-lite"/>
    </source>
</evidence>
<feature type="region of interest" description="Disordered" evidence="1">
    <location>
        <begin position="1"/>
        <end position="40"/>
    </location>
</feature>
<name>A0AAV2P4V0_9HYME</name>
<organism evidence="2 3">
    <name type="scientific">Lasius platythorax</name>
    <dbReference type="NCBI Taxonomy" id="488582"/>
    <lineage>
        <taxon>Eukaryota</taxon>
        <taxon>Metazoa</taxon>
        <taxon>Ecdysozoa</taxon>
        <taxon>Arthropoda</taxon>
        <taxon>Hexapoda</taxon>
        <taxon>Insecta</taxon>
        <taxon>Pterygota</taxon>
        <taxon>Neoptera</taxon>
        <taxon>Endopterygota</taxon>
        <taxon>Hymenoptera</taxon>
        <taxon>Apocrita</taxon>
        <taxon>Aculeata</taxon>
        <taxon>Formicoidea</taxon>
        <taxon>Formicidae</taxon>
        <taxon>Formicinae</taxon>
        <taxon>Lasius</taxon>
        <taxon>Lasius</taxon>
    </lineage>
</organism>
<keyword evidence="3" id="KW-1185">Reference proteome</keyword>
<feature type="compositionally biased region" description="Basic and acidic residues" evidence="1">
    <location>
        <begin position="24"/>
        <end position="40"/>
    </location>
</feature>
<gene>
    <name evidence="2" type="ORF">LPLAT_LOCUS12565</name>
</gene>
<reference evidence="2" key="1">
    <citation type="submission" date="2024-04" db="EMBL/GenBank/DDBJ databases">
        <authorList>
            <consortium name="Molecular Ecology Group"/>
        </authorList>
    </citation>
    <scope>NUCLEOTIDE SEQUENCE</scope>
</reference>
<evidence type="ECO:0000313" key="2">
    <source>
        <dbReference type="EMBL" id="CAL1687337.1"/>
    </source>
</evidence>